<dbReference type="SMART" id="SM00303">
    <property type="entry name" value="GPS"/>
    <property type="match status" value="1"/>
</dbReference>
<dbReference type="Proteomes" id="UP000695022">
    <property type="component" value="Unplaced"/>
</dbReference>
<keyword evidence="3 6" id="KW-1133">Transmembrane helix</keyword>
<evidence type="ECO:0000313" key="9">
    <source>
        <dbReference type="Proteomes" id="UP000695022"/>
    </source>
</evidence>
<comment type="subcellular location">
    <subcellularLocation>
        <location evidence="1">Membrane</location>
        <topology evidence="1">Multi-pass membrane protein</topology>
    </subcellularLocation>
</comment>
<evidence type="ECO:0000256" key="5">
    <source>
        <dbReference type="ARBA" id="ARBA00023157"/>
    </source>
</evidence>
<feature type="transmembrane region" description="Helical" evidence="6">
    <location>
        <begin position="245"/>
        <end position="263"/>
    </location>
</feature>
<dbReference type="InterPro" id="IPR057244">
    <property type="entry name" value="GAIN_B"/>
</dbReference>
<dbReference type="RefSeq" id="XP_014679514.1">
    <property type="nucleotide sequence ID" value="XM_014824028.1"/>
</dbReference>
<evidence type="ECO:0000313" key="10">
    <source>
        <dbReference type="RefSeq" id="XP_014679514.1"/>
    </source>
</evidence>
<accession>A0ABM1F4Z3</accession>
<evidence type="ECO:0000256" key="3">
    <source>
        <dbReference type="ARBA" id="ARBA00022989"/>
    </source>
</evidence>
<evidence type="ECO:0000256" key="1">
    <source>
        <dbReference type="ARBA" id="ARBA00004141"/>
    </source>
</evidence>
<dbReference type="PRINTS" id="PR00249">
    <property type="entry name" value="GPCRSECRETIN"/>
</dbReference>
<keyword evidence="5" id="KW-1015">Disulfide bond</keyword>
<evidence type="ECO:0000256" key="6">
    <source>
        <dbReference type="SAM" id="Phobius"/>
    </source>
</evidence>
<feature type="domain" description="G-protein coupled receptors family 2 profile 2" evidence="8">
    <location>
        <begin position="208"/>
        <end position="344"/>
    </location>
</feature>
<reference evidence="10" key="1">
    <citation type="submission" date="2025-08" db="UniProtKB">
        <authorList>
            <consortium name="RefSeq"/>
        </authorList>
    </citation>
    <scope>IDENTIFICATION</scope>
</reference>
<dbReference type="PANTHER" id="PTHR47767">
    <property type="entry name" value="ADHESION G PROTEIN-COUPLED RECEPTOR G7"/>
    <property type="match status" value="1"/>
</dbReference>
<organism evidence="9 10">
    <name type="scientific">Priapulus caudatus</name>
    <name type="common">Priapulid worm</name>
    <dbReference type="NCBI Taxonomy" id="37621"/>
    <lineage>
        <taxon>Eukaryota</taxon>
        <taxon>Metazoa</taxon>
        <taxon>Ecdysozoa</taxon>
        <taxon>Scalidophora</taxon>
        <taxon>Priapulida</taxon>
        <taxon>Priapulimorpha</taxon>
        <taxon>Priapulimorphida</taxon>
        <taxon>Priapulidae</taxon>
        <taxon>Priapulus</taxon>
    </lineage>
</organism>
<dbReference type="GeneID" id="106819386"/>
<dbReference type="Gene3D" id="1.20.1070.10">
    <property type="entry name" value="Rhodopsin 7-helix transmembrane proteins"/>
    <property type="match status" value="1"/>
</dbReference>
<dbReference type="PROSITE" id="PS50221">
    <property type="entry name" value="GAIN_B"/>
    <property type="match status" value="1"/>
</dbReference>
<evidence type="ECO:0000256" key="4">
    <source>
        <dbReference type="ARBA" id="ARBA00023136"/>
    </source>
</evidence>
<dbReference type="Pfam" id="PF01825">
    <property type="entry name" value="GPS"/>
    <property type="match status" value="1"/>
</dbReference>
<dbReference type="PANTHER" id="PTHR47767:SF1">
    <property type="entry name" value="ADHESION G PROTEIN-COUPLED RECEPTOR G7"/>
    <property type="match status" value="1"/>
</dbReference>
<feature type="transmembrane region" description="Helical" evidence="6">
    <location>
        <begin position="270"/>
        <end position="292"/>
    </location>
</feature>
<feature type="transmembrane region" description="Helical" evidence="6">
    <location>
        <begin position="207"/>
        <end position="233"/>
    </location>
</feature>
<dbReference type="InterPro" id="IPR017981">
    <property type="entry name" value="GPCR_2-like_7TM"/>
</dbReference>
<dbReference type="Pfam" id="PF00002">
    <property type="entry name" value="7tm_2"/>
    <property type="match status" value="1"/>
</dbReference>
<name>A0ABM1F4Z3_PRICU</name>
<dbReference type="InterPro" id="IPR046338">
    <property type="entry name" value="GAIN_dom_sf"/>
</dbReference>
<gene>
    <name evidence="10" type="primary">LOC106819386</name>
</gene>
<sequence length="344" mass="37802">MFFVRARARRKQQQQAFVDVAVSFSNTLELDESILTASNVLTQSVNSIVNVAVSIINVALSIVNESVSCQSRAHHVHITLLQTTKEEEFDVDAAAASLSGLTEDTDELTAISISYIADVIDNIVSIKVLHLLRPLYIQLPGENDGKPTCVFWDHVARDGVGDWSESGCWGGDVRDGKFVCYCEHLTNFAVLLDVNVELTVPDVHARILSIISIVGCVMSIVGLSCTILTFAMFRKVRTGKSQLTLLHLAVALLCLLVIFLVGIELTDNYVGCVAVAVLLHYFTLAAFMWMLVEGFLHYLRYVKVLGTYVPGFMWKACLLAWGLPLVLVVIMLAADSSLYKGSDL</sequence>
<keyword evidence="9" id="KW-1185">Reference proteome</keyword>
<dbReference type="InterPro" id="IPR000203">
    <property type="entry name" value="GPS"/>
</dbReference>
<dbReference type="PROSITE" id="PS50261">
    <property type="entry name" value="G_PROTEIN_RECEP_F2_4"/>
    <property type="match status" value="1"/>
</dbReference>
<evidence type="ECO:0000259" key="8">
    <source>
        <dbReference type="PROSITE" id="PS50261"/>
    </source>
</evidence>
<dbReference type="Gene3D" id="2.60.220.50">
    <property type="match status" value="1"/>
</dbReference>
<keyword evidence="2 6" id="KW-0812">Transmembrane</keyword>
<dbReference type="InterPro" id="IPR000832">
    <property type="entry name" value="GPCR_2_secretin-like"/>
</dbReference>
<proteinExistence type="predicted"/>
<keyword evidence="4 6" id="KW-0472">Membrane</keyword>
<dbReference type="InterPro" id="IPR053066">
    <property type="entry name" value="ADGR_G7"/>
</dbReference>
<protein>
    <submittedName>
        <fullName evidence="10">Adhesion G-protein coupled receptor G2-like</fullName>
    </submittedName>
</protein>
<feature type="domain" description="GAIN-B" evidence="7">
    <location>
        <begin position="32"/>
        <end position="198"/>
    </location>
</feature>
<feature type="transmembrane region" description="Helical" evidence="6">
    <location>
        <begin position="312"/>
        <end position="334"/>
    </location>
</feature>
<evidence type="ECO:0000259" key="7">
    <source>
        <dbReference type="PROSITE" id="PS50221"/>
    </source>
</evidence>
<evidence type="ECO:0000256" key="2">
    <source>
        <dbReference type="ARBA" id="ARBA00022692"/>
    </source>
</evidence>